<keyword evidence="5" id="KW-0238">DNA-binding</keyword>
<evidence type="ECO:0000313" key="6">
    <source>
        <dbReference type="Proteomes" id="UP000016922"/>
    </source>
</evidence>
<dbReference type="STRING" id="1116229.S3DYH4"/>
<dbReference type="HOGENOM" id="CLU_400637_0_0_1"/>
<dbReference type="OrthoDB" id="3477330at2759"/>
<accession>S3DYH4</accession>
<dbReference type="PROSITE" id="PS00463">
    <property type="entry name" value="ZN2_CY6_FUNGAL_1"/>
    <property type="match status" value="1"/>
</dbReference>
<evidence type="ECO:0000256" key="3">
    <source>
        <dbReference type="SAM" id="MobiDB-lite"/>
    </source>
</evidence>
<feature type="region of interest" description="Disordered" evidence="3">
    <location>
        <begin position="296"/>
        <end position="320"/>
    </location>
</feature>
<dbReference type="EMBL" id="KE145352">
    <property type="protein sequence ID" value="EPE36991.1"/>
    <property type="molecule type" value="Genomic_DNA"/>
</dbReference>
<protein>
    <submittedName>
        <fullName evidence="5">Zn2/Cys6 DNA-binding protein</fullName>
    </submittedName>
</protein>
<dbReference type="GeneID" id="19468202"/>
<organism evidence="5 6">
    <name type="scientific">Glarea lozoyensis (strain ATCC 20868 / MF5171)</name>
    <dbReference type="NCBI Taxonomy" id="1116229"/>
    <lineage>
        <taxon>Eukaryota</taxon>
        <taxon>Fungi</taxon>
        <taxon>Dikarya</taxon>
        <taxon>Ascomycota</taxon>
        <taxon>Pezizomycotina</taxon>
        <taxon>Leotiomycetes</taxon>
        <taxon>Helotiales</taxon>
        <taxon>Helotiaceae</taxon>
        <taxon>Glarea</taxon>
    </lineage>
</organism>
<dbReference type="PANTHER" id="PTHR37534:SF20">
    <property type="entry name" value="PRO1A C6 ZINK-FINGER PROTEIN"/>
    <property type="match status" value="1"/>
</dbReference>
<feature type="region of interest" description="Disordered" evidence="3">
    <location>
        <begin position="1"/>
        <end position="35"/>
    </location>
</feature>
<dbReference type="CDD" id="cd00067">
    <property type="entry name" value="GAL4"/>
    <property type="match status" value="1"/>
</dbReference>
<sequence length="687" mass="76682">MAEFAIKSTSQASRDKSIPRTLQRVASKDGSRSRSAHGCWTCRLRRKKCDEKGPECVTCTDRGLKCSGFGAIKPRWMDGGAQQDAVHREIKATVASVTRMKRMLKLVQAREKASPGRRSASIPVDAFDNASKSFYRNGSFSSGVLSRPASVGPGLPQSFSMPDPQVWGQEMPCDWNFGENFNMASFDGTDNFSSFAPEFYNSALEDDIGPHVPAMSNTNFFLPSQASEVGQFYQYTTPEPESYTTSTAAEENSSKYNMFSQLCTFPPSPALSITALDRPDIRTRQATPSRMQEVFTHEDQMVDESPSQQSNISKRTSVPSRQVQLSPVCENHTSQSSSVSKYPPLLPKAECPQPCNQVNIQSLEQSATQQAWMHPSVASVAETRAQSLRAASMELSILQNLLLQNVQQHLKQAVACVLKIRDDYLLECESLATRVLSEVELEVLGASIRFVLWTDITTRTFEGPEVESPFRGHISHLLEVNKSSQTPLLGLAGPVEDWIFTGIESVTRLAQMRSQLANEGLFDLREFQHHETSVLSNLEYRLNADDHSSHDKLPNTKTMLRRSIFLHAIMIYFYVVVQGPFSDAFDIRKNVDIVIRDLLALNDPHALMTEFTWPFLVAASMAGPEHHVALMGMFSSPLTNPTPRFTSVFQVVQECWLLRAQGAAASDWRSARLSLEQRGYFLDTACW</sequence>
<dbReference type="RefSeq" id="XP_008076306.1">
    <property type="nucleotide sequence ID" value="XM_008078115.1"/>
</dbReference>
<dbReference type="eggNOG" id="ENOG502RX7Y">
    <property type="taxonomic scope" value="Eukaryota"/>
</dbReference>
<dbReference type="Pfam" id="PF00172">
    <property type="entry name" value="Zn_clus"/>
    <property type="match status" value="1"/>
</dbReference>
<gene>
    <name evidence="5" type="ORF">GLAREA_09154</name>
</gene>
<dbReference type="GO" id="GO:0000981">
    <property type="term" value="F:DNA-binding transcription factor activity, RNA polymerase II-specific"/>
    <property type="evidence" value="ECO:0007669"/>
    <property type="project" value="InterPro"/>
</dbReference>
<keyword evidence="2" id="KW-0539">Nucleus</keyword>
<dbReference type="InterPro" id="IPR021858">
    <property type="entry name" value="Fun_TF"/>
</dbReference>
<evidence type="ECO:0000313" key="5">
    <source>
        <dbReference type="EMBL" id="EPE36991.1"/>
    </source>
</evidence>
<name>S3DYH4_GLAL2</name>
<dbReference type="KEGG" id="glz:GLAREA_09154"/>
<dbReference type="GO" id="GO:0003677">
    <property type="term" value="F:DNA binding"/>
    <property type="evidence" value="ECO:0007669"/>
    <property type="project" value="UniProtKB-KW"/>
</dbReference>
<keyword evidence="6" id="KW-1185">Reference proteome</keyword>
<dbReference type="PANTHER" id="PTHR37534">
    <property type="entry name" value="TRANSCRIPTIONAL ACTIVATOR PROTEIN UGA3"/>
    <property type="match status" value="1"/>
</dbReference>
<feature type="domain" description="Zn(2)-C6 fungal-type" evidence="4">
    <location>
        <begin position="38"/>
        <end position="67"/>
    </location>
</feature>
<dbReference type="InterPro" id="IPR001138">
    <property type="entry name" value="Zn2Cys6_DnaBD"/>
</dbReference>
<evidence type="ECO:0000256" key="2">
    <source>
        <dbReference type="ARBA" id="ARBA00023242"/>
    </source>
</evidence>
<dbReference type="GO" id="GO:0005634">
    <property type="term" value="C:nucleus"/>
    <property type="evidence" value="ECO:0007669"/>
    <property type="project" value="UniProtKB-SubCell"/>
</dbReference>
<dbReference type="Gene3D" id="4.10.240.10">
    <property type="entry name" value="Zn(2)-C6 fungal-type DNA-binding domain"/>
    <property type="match status" value="1"/>
</dbReference>
<reference evidence="5 6" key="1">
    <citation type="journal article" date="2013" name="BMC Genomics">
        <title>Genomics-driven discovery of the pneumocandin biosynthetic gene cluster in the fungus Glarea lozoyensis.</title>
        <authorList>
            <person name="Chen L."/>
            <person name="Yue Q."/>
            <person name="Zhang X."/>
            <person name="Xiang M."/>
            <person name="Wang C."/>
            <person name="Li S."/>
            <person name="Che Y."/>
            <person name="Ortiz-Lopez F.J."/>
            <person name="Bills G.F."/>
            <person name="Liu X."/>
            <person name="An Z."/>
        </authorList>
    </citation>
    <scope>NUCLEOTIDE SEQUENCE [LARGE SCALE GENOMIC DNA]</scope>
    <source>
        <strain evidence="6">ATCC 20868 / MF5171</strain>
    </source>
</reference>
<dbReference type="AlphaFoldDB" id="S3DYH4"/>
<dbReference type="InterPro" id="IPR036864">
    <property type="entry name" value="Zn2-C6_fun-type_DNA-bd_sf"/>
</dbReference>
<comment type="subcellular location">
    <subcellularLocation>
        <location evidence="1">Nucleus</location>
    </subcellularLocation>
</comment>
<proteinExistence type="predicted"/>
<dbReference type="PROSITE" id="PS50048">
    <property type="entry name" value="ZN2_CY6_FUNGAL_2"/>
    <property type="match status" value="1"/>
</dbReference>
<evidence type="ECO:0000259" key="4">
    <source>
        <dbReference type="PROSITE" id="PS50048"/>
    </source>
</evidence>
<dbReference type="SUPFAM" id="SSF57701">
    <property type="entry name" value="Zn2/Cys6 DNA-binding domain"/>
    <property type="match status" value="1"/>
</dbReference>
<feature type="compositionally biased region" description="Polar residues" evidence="3">
    <location>
        <begin position="305"/>
        <end position="320"/>
    </location>
</feature>
<evidence type="ECO:0000256" key="1">
    <source>
        <dbReference type="ARBA" id="ARBA00004123"/>
    </source>
</evidence>
<dbReference type="GO" id="GO:0008270">
    <property type="term" value="F:zinc ion binding"/>
    <property type="evidence" value="ECO:0007669"/>
    <property type="project" value="InterPro"/>
</dbReference>
<dbReference type="Proteomes" id="UP000016922">
    <property type="component" value="Unassembled WGS sequence"/>
</dbReference>
<dbReference type="Pfam" id="PF11951">
    <property type="entry name" value="Fungal_trans_2"/>
    <property type="match status" value="1"/>
</dbReference>
<dbReference type="SMART" id="SM00066">
    <property type="entry name" value="GAL4"/>
    <property type="match status" value="1"/>
</dbReference>